<name>A0A0B6Y589_9EUPU</name>
<feature type="region of interest" description="Disordered" evidence="1">
    <location>
        <begin position="56"/>
        <end position="88"/>
    </location>
</feature>
<feature type="compositionally biased region" description="Basic residues" evidence="1">
    <location>
        <begin position="58"/>
        <end position="88"/>
    </location>
</feature>
<gene>
    <name evidence="2" type="primary">ORF12996</name>
</gene>
<protein>
    <submittedName>
        <fullName evidence="2">Uncharacterized protein</fullName>
    </submittedName>
</protein>
<proteinExistence type="predicted"/>
<organism evidence="2">
    <name type="scientific">Arion vulgaris</name>
    <dbReference type="NCBI Taxonomy" id="1028688"/>
    <lineage>
        <taxon>Eukaryota</taxon>
        <taxon>Metazoa</taxon>
        <taxon>Spiralia</taxon>
        <taxon>Lophotrochozoa</taxon>
        <taxon>Mollusca</taxon>
        <taxon>Gastropoda</taxon>
        <taxon>Heterobranchia</taxon>
        <taxon>Euthyneura</taxon>
        <taxon>Panpulmonata</taxon>
        <taxon>Eupulmonata</taxon>
        <taxon>Stylommatophora</taxon>
        <taxon>Helicina</taxon>
        <taxon>Arionoidea</taxon>
        <taxon>Arionidae</taxon>
        <taxon>Arion</taxon>
    </lineage>
</organism>
<accession>A0A0B6Y589</accession>
<feature type="non-terminal residue" evidence="2">
    <location>
        <position position="88"/>
    </location>
</feature>
<feature type="non-terminal residue" evidence="2">
    <location>
        <position position="1"/>
    </location>
</feature>
<evidence type="ECO:0000313" key="2">
    <source>
        <dbReference type="EMBL" id="CEK51268.1"/>
    </source>
</evidence>
<dbReference type="EMBL" id="HACG01004403">
    <property type="protein sequence ID" value="CEK51268.1"/>
    <property type="molecule type" value="Transcribed_RNA"/>
</dbReference>
<evidence type="ECO:0000256" key="1">
    <source>
        <dbReference type="SAM" id="MobiDB-lite"/>
    </source>
</evidence>
<sequence length="88" mass="9721">ISIATKGTKNNELKRSLLYGNTPANLSPVAGLRNRDTQKTKALVEDLGSVKISNTSAKLKKTERRTKKKSKITKQIKSRHAAKSHVTH</sequence>
<dbReference type="AlphaFoldDB" id="A0A0B6Y589"/>
<reference evidence="2" key="1">
    <citation type="submission" date="2014-12" db="EMBL/GenBank/DDBJ databases">
        <title>Insight into the proteome of Arion vulgaris.</title>
        <authorList>
            <person name="Aradska J."/>
            <person name="Bulat T."/>
            <person name="Smidak R."/>
            <person name="Sarate P."/>
            <person name="Gangsoo J."/>
            <person name="Sialana F."/>
            <person name="Bilban M."/>
            <person name="Lubec G."/>
        </authorList>
    </citation>
    <scope>NUCLEOTIDE SEQUENCE</scope>
    <source>
        <tissue evidence="2">Skin</tissue>
    </source>
</reference>